<proteinExistence type="predicted"/>
<dbReference type="Proteomes" id="UP001642540">
    <property type="component" value="Unassembled WGS sequence"/>
</dbReference>
<dbReference type="InterPro" id="IPR036508">
    <property type="entry name" value="Chitin-bd_dom_sf"/>
</dbReference>
<feature type="chain" id="PRO_5046570302" description="Chitin-binding type-2 domain-containing protein" evidence="2">
    <location>
        <begin position="27"/>
        <end position="335"/>
    </location>
</feature>
<keyword evidence="5" id="KW-1185">Reference proteome</keyword>
<evidence type="ECO:0000256" key="1">
    <source>
        <dbReference type="SAM" id="MobiDB-lite"/>
    </source>
</evidence>
<name>A0ABP1QCS6_9HEXA</name>
<keyword evidence="2" id="KW-0732">Signal</keyword>
<dbReference type="PROSITE" id="PS50940">
    <property type="entry name" value="CHIT_BIND_II"/>
    <property type="match status" value="1"/>
</dbReference>
<evidence type="ECO:0000313" key="4">
    <source>
        <dbReference type="EMBL" id="CAL8091015.1"/>
    </source>
</evidence>
<feature type="compositionally biased region" description="Low complexity" evidence="1">
    <location>
        <begin position="136"/>
        <end position="145"/>
    </location>
</feature>
<gene>
    <name evidence="4" type="ORF">ODALV1_LOCUS7804</name>
</gene>
<evidence type="ECO:0000259" key="3">
    <source>
        <dbReference type="PROSITE" id="PS50940"/>
    </source>
</evidence>
<feature type="signal peptide" evidence="2">
    <location>
        <begin position="1"/>
        <end position="26"/>
    </location>
</feature>
<dbReference type="Gene3D" id="2.170.140.10">
    <property type="entry name" value="Chitin binding domain"/>
    <property type="match status" value="1"/>
</dbReference>
<accession>A0ABP1QCS6</accession>
<dbReference type="EMBL" id="CAXLJM020000024">
    <property type="protein sequence ID" value="CAL8091015.1"/>
    <property type="molecule type" value="Genomic_DNA"/>
</dbReference>
<organism evidence="4 5">
    <name type="scientific">Orchesella dallaii</name>
    <dbReference type="NCBI Taxonomy" id="48710"/>
    <lineage>
        <taxon>Eukaryota</taxon>
        <taxon>Metazoa</taxon>
        <taxon>Ecdysozoa</taxon>
        <taxon>Arthropoda</taxon>
        <taxon>Hexapoda</taxon>
        <taxon>Collembola</taxon>
        <taxon>Entomobryomorpha</taxon>
        <taxon>Entomobryoidea</taxon>
        <taxon>Orchesellidae</taxon>
        <taxon>Orchesellinae</taxon>
        <taxon>Orchesella</taxon>
    </lineage>
</organism>
<dbReference type="SMART" id="SM00494">
    <property type="entry name" value="ChtBD2"/>
    <property type="match status" value="1"/>
</dbReference>
<evidence type="ECO:0000256" key="2">
    <source>
        <dbReference type="SAM" id="SignalP"/>
    </source>
</evidence>
<dbReference type="InterPro" id="IPR002557">
    <property type="entry name" value="Chitin-bd_dom"/>
</dbReference>
<comment type="caution">
    <text evidence="4">The sequence shown here is derived from an EMBL/GenBank/DDBJ whole genome shotgun (WGS) entry which is preliminary data.</text>
</comment>
<dbReference type="SUPFAM" id="SSF57625">
    <property type="entry name" value="Invertebrate chitin-binding proteins"/>
    <property type="match status" value="1"/>
</dbReference>
<dbReference type="Pfam" id="PF01607">
    <property type="entry name" value="CBM_14"/>
    <property type="match status" value="1"/>
</dbReference>
<feature type="region of interest" description="Disordered" evidence="1">
    <location>
        <begin position="222"/>
        <end position="243"/>
    </location>
</feature>
<feature type="domain" description="Chitin-binding type-2" evidence="3">
    <location>
        <begin position="267"/>
        <end position="330"/>
    </location>
</feature>
<sequence>MKIHFKMRVIPACVLLLLVSISQTESEYLDQYEPNPNQLVMNPLPQPSMIFRHYYGETPQRNHLRTTPKFDGMYDPYGSSGYYDNYSPWRIDPNPFNFGRIAPPKAIMTTAADIITAHGTPWVERSVNSPYKQMGRPSLSSSMTSSRRRPPLISHNHFNNKQNHEFSYMNNRLGQPPSFGYKKPGQKTKASENSDEFSGETAEQTNFISKPFVNWGLREANEQPKDDEQPHNILPFPDDSPTQIPTPEMEDFEELYNSIMDIDKVRDYNCPDARNLHELASAELYPDPWKCDQFYYCKWGKAYVFKCPLNNFFNPYLKACDIDEDYACAMSLRKK</sequence>
<reference evidence="4 5" key="1">
    <citation type="submission" date="2024-08" db="EMBL/GenBank/DDBJ databases">
        <authorList>
            <person name="Cucini C."/>
            <person name="Frati F."/>
        </authorList>
    </citation>
    <scope>NUCLEOTIDE SEQUENCE [LARGE SCALE GENOMIC DNA]</scope>
</reference>
<evidence type="ECO:0000313" key="5">
    <source>
        <dbReference type="Proteomes" id="UP001642540"/>
    </source>
</evidence>
<protein>
    <recommendedName>
        <fullName evidence="3">Chitin-binding type-2 domain-containing protein</fullName>
    </recommendedName>
</protein>
<feature type="region of interest" description="Disordered" evidence="1">
    <location>
        <begin position="127"/>
        <end position="202"/>
    </location>
</feature>